<dbReference type="AlphaFoldDB" id="A0AAE1DQL9"/>
<evidence type="ECO:0000313" key="2">
    <source>
        <dbReference type="Proteomes" id="UP001283361"/>
    </source>
</evidence>
<proteinExistence type="predicted"/>
<reference evidence="1" key="1">
    <citation type="journal article" date="2023" name="G3 (Bethesda)">
        <title>A reference genome for the long-term kleptoplast-retaining sea slug Elysia crispata morphotype clarki.</title>
        <authorList>
            <person name="Eastman K.E."/>
            <person name="Pendleton A.L."/>
            <person name="Shaikh M.A."/>
            <person name="Suttiyut T."/>
            <person name="Ogas R."/>
            <person name="Tomko P."/>
            <person name="Gavelis G."/>
            <person name="Widhalm J.R."/>
            <person name="Wisecaver J.H."/>
        </authorList>
    </citation>
    <scope>NUCLEOTIDE SEQUENCE</scope>
    <source>
        <strain evidence="1">ECLA1</strain>
    </source>
</reference>
<evidence type="ECO:0000313" key="1">
    <source>
        <dbReference type="EMBL" id="KAK3778665.1"/>
    </source>
</evidence>
<protein>
    <submittedName>
        <fullName evidence="1">Uncharacterized protein</fullName>
    </submittedName>
</protein>
<keyword evidence="2" id="KW-1185">Reference proteome</keyword>
<name>A0AAE1DQL9_9GAST</name>
<accession>A0AAE1DQL9</accession>
<dbReference type="Proteomes" id="UP001283361">
    <property type="component" value="Unassembled WGS sequence"/>
</dbReference>
<organism evidence="1 2">
    <name type="scientific">Elysia crispata</name>
    <name type="common">lettuce slug</name>
    <dbReference type="NCBI Taxonomy" id="231223"/>
    <lineage>
        <taxon>Eukaryota</taxon>
        <taxon>Metazoa</taxon>
        <taxon>Spiralia</taxon>
        <taxon>Lophotrochozoa</taxon>
        <taxon>Mollusca</taxon>
        <taxon>Gastropoda</taxon>
        <taxon>Heterobranchia</taxon>
        <taxon>Euthyneura</taxon>
        <taxon>Panpulmonata</taxon>
        <taxon>Sacoglossa</taxon>
        <taxon>Placobranchoidea</taxon>
        <taxon>Plakobranchidae</taxon>
        <taxon>Elysia</taxon>
    </lineage>
</organism>
<comment type="caution">
    <text evidence="1">The sequence shown here is derived from an EMBL/GenBank/DDBJ whole genome shotgun (WGS) entry which is preliminary data.</text>
</comment>
<gene>
    <name evidence="1" type="ORF">RRG08_012939</name>
</gene>
<sequence>METDGPEIGYETAEIQRASALLKQSLEAKAKVNRAAHQFPAAGFVLQYDLAIPSNERWTPHASCLTLNSLHQ</sequence>
<dbReference type="EMBL" id="JAWDGP010002895">
    <property type="protein sequence ID" value="KAK3778665.1"/>
    <property type="molecule type" value="Genomic_DNA"/>
</dbReference>